<dbReference type="CDD" id="cd20289">
    <property type="entry name" value="cupin_ADO"/>
    <property type="match status" value="1"/>
</dbReference>
<comment type="caution">
    <text evidence="4">The sequence shown here is derived from an EMBL/GenBank/DDBJ whole genome shotgun (WGS) entry which is preliminary data.</text>
</comment>
<proteinExistence type="predicted"/>
<reference evidence="4 5" key="1">
    <citation type="journal article" date="2018" name="J. Allergy Clin. Immunol.">
        <title>High-quality assembly of Dermatophagoides pteronyssinus genome and transcriptome reveals a wide range of novel allergens.</title>
        <authorList>
            <person name="Liu X.Y."/>
            <person name="Yang K.Y."/>
            <person name="Wang M.Q."/>
            <person name="Kwok J.S."/>
            <person name="Zeng X."/>
            <person name="Yang Z."/>
            <person name="Xiao X.J."/>
            <person name="Lau C.P."/>
            <person name="Li Y."/>
            <person name="Huang Z.M."/>
            <person name="Ba J.G."/>
            <person name="Yim A.K."/>
            <person name="Ouyang C.Y."/>
            <person name="Ngai S.M."/>
            <person name="Chan T.F."/>
            <person name="Leung E.L."/>
            <person name="Liu L."/>
            <person name="Liu Z.G."/>
            <person name="Tsui S.K."/>
        </authorList>
    </citation>
    <scope>NUCLEOTIDE SEQUENCE [LARGE SCALE GENOMIC DNA]</scope>
    <source>
        <strain evidence="4">Derp</strain>
    </source>
</reference>
<dbReference type="SUPFAM" id="SSF51182">
    <property type="entry name" value="RmlC-like cupins"/>
    <property type="match status" value="1"/>
</dbReference>
<accession>A0ABQ8J2S2</accession>
<evidence type="ECO:0000313" key="5">
    <source>
        <dbReference type="Proteomes" id="UP000887458"/>
    </source>
</evidence>
<dbReference type="InterPro" id="IPR012864">
    <property type="entry name" value="PCO/ADO"/>
</dbReference>
<evidence type="ECO:0000256" key="2">
    <source>
        <dbReference type="ARBA" id="ARBA00023002"/>
    </source>
</evidence>
<dbReference type="PANTHER" id="PTHR22966:SF61">
    <property type="entry name" value="2-AMINOETHANETHIOL DIOXYGENASE"/>
    <property type="match status" value="1"/>
</dbReference>
<dbReference type="Pfam" id="PF07847">
    <property type="entry name" value="PCO_ADO"/>
    <property type="match status" value="1"/>
</dbReference>
<evidence type="ECO:0000313" key="4">
    <source>
        <dbReference type="EMBL" id="KAH9416823.1"/>
    </source>
</evidence>
<keyword evidence="2" id="KW-0560">Oxidoreductase</keyword>
<organism evidence="4 5">
    <name type="scientific">Dermatophagoides pteronyssinus</name>
    <name type="common">European house dust mite</name>
    <dbReference type="NCBI Taxonomy" id="6956"/>
    <lineage>
        <taxon>Eukaryota</taxon>
        <taxon>Metazoa</taxon>
        <taxon>Ecdysozoa</taxon>
        <taxon>Arthropoda</taxon>
        <taxon>Chelicerata</taxon>
        <taxon>Arachnida</taxon>
        <taxon>Acari</taxon>
        <taxon>Acariformes</taxon>
        <taxon>Sarcoptiformes</taxon>
        <taxon>Astigmata</taxon>
        <taxon>Psoroptidia</taxon>
        <taxon>Analgoidea</taxon>
        <taxon>Pyroglyphidae</taxon>
        <taxon>Dermatophagoidinae</taxon>
        <taxon>Dermatophagoides</taxon>
    </lineage>
</organism>
<sequence length="253" mass="28827">MTTIIQNLCKLSQNIFSTFIRTNGGSNSKSMAVLDEQNILILKKLFAQLTLNDINFDLNELSPTISPSPTPSLSLAPITYTSIFQNEYFSLTIFGFRKPTSRIPLHDHPGMHGFIKCIYGSISIKSYTILDNVPVPNEILNKIPELSNPLCLVPSIYVGEDIISINDNYNQIGTLTPMDRNIHEIRPVTNQAIMADIISPPYTKLTNSYFYYYLDTIYDQHLDKNITWLLRTLDSRDYYCDTLNYRGPNIILV</sequence>
<evidence type="ECO:0000256" key="3">
    <source>
        <dbReference type="ARBA" id="ARBA00023004"/>
    </source>
</evidence>
<dbReference type="PANTHER" id="PTHR22966">
    <property type="entry name" value="2-AMINOETHANETHIOL DIOXYGENASE"/>
    <property type="match status" value="1"/>
</dbReference>
<dbReference type="InterPro" id="IPR011051">
    <property type="entry name" value="RmlC_Cupin_sf"/>
</dbReference>
<keyword evidence="3" id="KW-0408">Iron</keyword>
<reference evidence="4 5" key="2">
    <citation type="journal article" date="2022" name="Mol. Biol. Evol.">
        <title>Comparative Genomics Reveals Insights into the Divergent Evolution of Astigmatic Mites and Household Pest Adaptations.</title>
        <authorList>
            <person name="Xiong Q."/>
            <person name="Wan A.T."/>
            <person name="Liu X."/>
            <person name="Fung C.S."/>
            <person name="Xiao X."/>
            <person name="Malainual N."/>
            <person name="Hou J."/>
            <person name="Wang L."/>
            <person name="Wang M."/>
            <person name="Yang K.Y."/>
            <person name="Cui Y."/>
            <person name="Leung E.L."/>
            <person name="Nong W."/>
            <person name="Shin S.K."/>
            <person name="Au S.W."/>
            <person name="Jeong K.Y."/>
            <person name="Chew F.T."/>
            <person name="Hui J.H."/>
            <person name="Leung T.F."/>
            <person name="Tungtrongchitr A."/>
            <person name="Zhong N."/>
            <person name="Liu Z."/>
            <person name="Tsui S.K."/>
        </authorList>
    </citation>
    <scope>NUCLEOTIDE SEQUENCE [LARGE SCALE GENOMIC DNA]</scope>
    <source>
        <strain evidence="4">Derp</strain>
    </source>
</reference>
<dbReference type="Gene3D" id="2.60.120.10">
    <property type="entry name" value="Jelly Rolls"/>
    <property type="match status" value="1"/>
</dbReference>
<dbReference type="EMBL" id="NJHN03000086">
    <property type="protein sequence ID" value="KAH9416823.1"/>
    <property type="molecule type" value="Genomic_DNA"/>
</dbReference>
<keyword evidence="5" id="KW-1185">Reference proteome</keyword>
<dbReference type="Proteomes" id="UP000887458">
    <property type="component" value="Unassembled WGS sequence"/>
</dbReference>
<gene>
    <name evidence="4" type="ORF">DERP_011938</name>
</gene>
<dbReference type="InterPro" id="IPR014710">
    <property type="entry name" value="RmlC-like_jellyroll"/>
</dbReference>
<evidence type="ECO:0008006" key="6">
    <source>
        <dbReference type="Google" id="ProtNLM"/>
    </source>
</evidence>
<evidence type="ECO:0000256" key="1">
    <source>
        <dbReference type="ARBA" id="ARBA00022723"/>
    </source>
</evidence>
<keyword evidence="1" id="KW-0479">Metal-binding</keyword>
<protein>
    <recommendedName>
        <fullName evidence="6">2-aminoethanethiol dioxygenase-like</fullName>
    </recommendedName>
</protein>
<name>A0ABQ8J2S2_DERPT</name>